<evidence type="ECO:0000259" key="7">
    <source>
        <dbReference type="PROSITE" id="PS51160"/>
    </source>
</evidence>
<reference evidence="8 9" key="1">
    <citation type="submission" date="2024-09" db="EMBL/GenBank/DDBJ databases">
        <authorList>
            <person name="Sun Q."/>
            <person name="Mori K."/>
        </authorList>
    </citation>
    <scope>NUCLEOTIDE SEQUENCE [LARGE SCALE GENOMIC DNA]</scope>
    <source>
        <strain evidence="8 9">CCM 8543</strain>
    </source>
</reference>
<dbReference type="InterPro" id="IPR001792">
    <property type="entry name" value="Acylphosphatase-like_dom"/>
</dbReference>
<dbReference type="EMBL" id="JBHLXD010000009">
    <property type="protein sequence ID" value="MFC0208204.1"/>
    <property type="molecule type" value="Genomic_DNA"/>
</dbReference>
<evidence type="ECO:0000256" key="3">
    <source>
        <dbReference type="ARBA" id="ARBA00047645"/>
    </source>
</evidence>
<dbReference type="InterPro" id="IPR017968">
    <property type="entry name" value="Acylphosphatase_CS"/>
</dbReference>
<evidence type="ECO:0000256" key="4">
    <source>
        <dbReference type="PROSITE-ProRule" id="PRU00520"/>
    </source>
</evidence>
<evidence type="ECO:0000256" key="6">
    <source>
        <dbReference type="RuleBase" id="RU004168"/>
    </source>
</evidence>
<gene>
    <name evidence="8" type="ORF">ACFFJ2_07305</name>
</gene>
<organism evidence="8 9">
    <name type="scientific">Chelativorans intermedius</name>
    <dbReference type="NCBI Taxonomy" id="515947"/>
    <lineage>
        <taxon>Bacteria</taxon>
        <taxon>Pseudomonadati</taxon>
        <taxon>Pseudomonadota</taxon>
        <taxon>Alphaproteobacteria</taxon>
        <taxon>Hyphomicrobiales</taxon>
        <taxon>Phyllobacteriaceae</taxon>
        <taxon>Chelativorans</taxon>
    </lineage>
</organism>
<dbReference type="InterPro" id="IPR036046">
    <property type="entry name" value="Acylphosphatase-like_dom_sf"/>
</dbReference>
<dbReference type="EC" id="3.6.1.7" evidence="2 4"/>
<comment type="catalytic activity">
    <reaction evidence="3 4 5">
        <text>an acyl phosphate + H2O = a carboxylate + phosphate + H(+)</text>
        <dbReference type="Rhea" id="RHEA:14965"/>
        <dbReference type="ChEBI" id="CHEBI:15377"/>
        <dbReference type="ChEBI" id="CHEBI:15378"/>
        <dbReference type="ChEBI" id="CHEBI:29067"/>
        <dbReference type="ChEBI" id="CHEBI:43474"/>
        <dbReference type="ChEBI" id="CHEBI:59918"/>
        <dbReference type="EC" id="3.6.1.7"/>
    </reaction>
</comment>
<evidence type="ECO:0000256" key="5">
    <source>
        <dbReference type="RuleBase" id="RU000553"/>
    </source>
</evidence>
<dbReference type="PROSITE" id="PS00151">
    <property type="entry name" value="ACYLPHOSPHATASE_2"/>
    <property type="match status" value="1"/>
</dbReference>
<dbReference type="SUPFAM" id="SSF54975">
    <property type="entry name" value="Acylphosphatase/BLUF domain-like"/>
    <property type="match status" value="1"/>
</dbReference>
<evidence type="ECO:0000256" key="2">
    <source>
        <dbReference type="ARBA" id="ARBA00012150"/>
    </source>
</evidence>
<accession>A0ABV6D6D5</accession>
<proteinExistence type="inferred from homology"/>
<dbReference type="Proteomes" id="UP001589755">
    <property type="component" value="Unassembled WGS sequence"/>
</dbReference>
<feature type="domain" description="Acylphosphatase-like" evidence="7">
    <location>
        <begin position="7"/>
        <end position="94"/>
    </location>
</feature>
<dbReference type="RefSeq" id="WP_261521447.1">
    <property type="nucleotide sequence ID" value="NZ_JAODNW010000018.1"/>
</dbReference>
<keyword evidence="9" id="KW-1185">Reference proteome</keyword>
<dbReference type="PANTHER" id="PTHR47268:SF4">
    <property type="entry name" value="ACYLPHOSPHATASE"/>
    <property type="match status" value="1"/>
</dbReference>
<dbReference type="Gene3D" id="3.30.70.100">
    <property type="match status" value="1"/>
</dbReference>
<evidence type="ECO:0000256" key="1">
    <source>
        <dbReference type="ARBA" id="ARBA00005614"/>
    </source>
</evidence>
<dbReference type="PANTHER" id="PTHR47268">
    <property type="entry name" value="ACYLPHOSPHATASE"/>
    <property type="match status" value="1"/>
</dbReference>
<name>A0ABV6D6D5_9HYPH</name>
<dbReference type="PROSITE" id="PS00150">
    <property type="entry name" value="ACYLPHOSPHATASE_1"/>
    <property type="match status" value="1"/>
</dbReference>
<keyword evidence="4 5" id="KW-0378">Hydrolase</keyword>
<comment type="caution">
    <text evidence="8">The sequence shown here is derived from an EMBL/GenBank/DDBJ whole genome shotgun (WGS) entry which is preliminary data.</text>
</comment>
<evidence type="ECO:0000313" key="8">
    <source>
        <dbReference type="EMBL" id="MFC0208204.1"/>
    </source>
</evidence>
<comment type="similarity">
    <text evidence="1 6">Belongs to the acylphosphatase family.</text>
</comment>
<dbReference type="NCBIfam" id="NF010999">
    <property type="entry name" value="PRK14425.1"/>
    <property type="match status" value="1"/>
</dbReference>
<evidence type="ECO:0000313" key="9">
    <source>
        <dbReference type="Proteomes" id="UP001589755"/>
    </source>
</evidence>
<dbReference type="PROSITE" id="PS51160">
    <property type="entry name" value="ACYLPHOSPHATASE_3"/>
    <property type="match status" value="1"/>
</dbReference>
<feature type="active site" evidence="4">
    <location>
        <position position="22"/>
    </location>
</feature>
<feature type="active site" evidence="4">
    <location>
        <position position="40"/>
    </location>
</feature>
<dbReference type="Pfam" id="PF00708">
    <property type="entry name" value="Acylphosphatase"/>
    <property type="match status" value="1"/>
</dbReference>
<dbReference type="InterPro" id="IPR020456">
    <property type="entry name" value="Acylphosphatase"/>
</dbReference>
<dbReference type="PRINTS" id="PR00112">
    <property type="entry name" value="ACYLPHPHTASE"/>
</dbReference>
<protein>
    <recommendedName>
        <fullName evidence="2 4">Acylphosphatase</fullName>
        <ecNumber evidence="2 4">3.6.1.7</ecNumber>
    </recommendedName>
</protein>
<sequence length="94" mass="10053">MRNETQAKRLRITGRVQGVNFRAWTKAQAEELDLRGWVRNEPDGAVAAVIAGPGSAVATMLERLRSGPPAASVAGIAVEETDPSNVPDGFAIRR</sequence>